<reference evidence="1 2" key="1">
    <citation type="submission" date="2014-04" db="EMBL/GenBank/DDBJ databases">
        <authorList>
            <consortium name="DOE Joint Genome Institute"/>
            <person name="Kuo A."/>
            <person name="Girlanda M."/>
            <person name="Perotto S."/>
            <person name="Kohler A."/>
            <person name="Nagy L.G."/>
            <person name="Floudas D."/>
            <person name="Copeland A."/>
            <person name="Barry K.W."/>
            <person name="Cichocki N."/>
            <person name="Veneault-Fourrey C."/>
            <person name="LaButti K."/>
            <person name="Lindquist E.A."/>
            <person name="Lipzen A."/>
            <person name="Lundell T."/>
            <person name="Morin E."/>
            <person name="Murat C."/>
            <person name="Sun H."/>
            <person name="Tunlid A."/>
            <person name="Henrissat B."/>
            <person name="Grigoriev I.V."/>
            <person name="Hibbett D.S."/>
            <person name="Martin F."/>
            <person name="Nordberg H.P."/>
            <person name="Cantor M.N."/>
            <person name="Hua S.X."/>
        </authorList>
    </citation>
    <scope>NUCLEOTIDE SEQUENCE [LARGE SCALE GENOMIC DNA]</scope>
    <source>
        <strain evidence="1 2">MUT 4182</strain>
    </source>
</reference>
<protein>
    <submittedName>
        <fullName evidence="1">Uncharacterized protein</fullName>
    </submittedName>
</protein>
<dbReference type="OrthoDB" id="3227921at2759"/>
<proteinExistence type="predicted"/>
<evidence type="ECO:0000313" key="1">
    <source>
        <dbReference type="EMBL" id="KIO21831.1"/>
    </source>
</evidence>
<name>A0A0C3QAG5_9AGAM</name>
<dbReference type="Proteomes" id="UP000054248">
    <property type="component" value="Unassembled WGS sequence"/>
</dbReference>
<accession>A0A0C3QAG5</accession>
<reference evidence="2" key="2">
    <citation type="submission" date="2015-01" db="EMBL/GenBank/DDBJ databases">
        <title>Evolutionary Origins and Diversification of the Mycorrhizal Mutualists.</title>
        <authorList>
            <consortium name="DOE Joint Genome Institute"/>
            <consortium name="Mycorrhizal Genomics Consortium"/>
            <person name="Kohler A."/>
            <person name="Kuo A."/>
            <person name="Nagy L.G."/>
            <person name="Floudas D."/>
            <person name="Copeland A."/>
            <person name="Barry K.W."/>
            <person name="Cichocki N."/>
            <person name="Veneault-Fourrey C."/>
            <person name="LaButti K."/>
            <person name="Lindquist E.A."/>
            <person name="Lipzen A."/>
            <person name="Lundell T."/>
            <person name="Morin E."/>
            <person name="Murat C."/>
            <person name="Riley R."/>
            <person name="Ohm R."/>
            <person name="Sun H."/>
            <person name="Tunlid A."/>
            <person name="Henrissat B."/>
            <person name="Grigoriev I.V."/>
            <person name="Hibbett D.S."/>
            <person name="Martin F."/>
        </authorList>
    </citation>
    <scope>NUCLEOTIDE SEQUENCE [LARGE SCALE GENOMIC DNA]</scope>
    <source>
        <strain evidence="2">MUT 4182</strain>
    </source>
</reference>
<organism evidence="1 2">
    <name type="scientific">Tulasnella calospora MUT 4182</name>
    <dbReference type="NCBI Taxonomy" id="1051891"/>
    <lineage>
        <taxon>Eukaryota</taxon>
        <taxon>Fungi</taxon>
        <taxon>Dikarya</taxon>
        <taxon>Basidiomycota</taxon>
        <taxon>Agaricomycotina</taxon>
        <taxon>Agaricomycetes</taxon>
        <taxon>Cantharellales</taxon>
        <taxon>Tulasnellaceae</taxon>
        <taxon>Tulasnella</taxon>
    </lineage>
</organism>
<gene>
    <name evidence="1" type="ORF">M407DRAFT_28599</name>
</gene>
<sequence>MSHSLARGVLATVFWIAVIAYAILNCVINPVRQFTLPKGLPTNFLLQDSRETVTYGHINGFIALDVVSFSQLPSVNGWGYSDEICNSIAGGIRASFSNPLSNEECGATYPWTDGGTELVQVEALWDCRNIWDNQRFRTSSPIPDSRPYVSITWNSSAYPARPVLNAGLGNIRVTPIETDFETVVGSTNNPREWKNGVTFNFTAGQNLRIDVGRRRYYSNRATFLDLIGITQSPNVFVIYPIRECRP</sequence>
<dbReference type="HOGENOM" id="CLU_1129780_0_0_1"/>
<dbReference type="EMBL" id="KN823126">
    <property type="protein sequence ID" value="KIO21831.1"/>
    <property type="molecule type" value="Genomic_DNA"/>
</dbReference>
<dbReference type="AlphaFoldDB" id="A0A0C3QAG5"/>
<keyword evidence="2" id="KW-1185">Reference proteome</keyword>
<evidence type="ECO:0000313" key="2">
    <source>
        <dbReference type="Proteomes" id="UP000054248"/>
    </source>
</evidence>